<dbReference type="HOGENOM" id="CLU_1938045_0_0_1"/>
<dbReference type="GeneID" id="19903017"/>
<dbReference type="SUPFAM" id="SSF103473">
    <property type="entry name" value="MFS general substrate transporter"/>
    <property type="match status" value="1"/>
</dbReference>
<dbReference type="InterPro" id="IPR036259">
    <property type="entry name" value="MFS_trans_sf"/>
</dbReference>
<reference evidence="3" key="1">
    <citation type="submission" date="2012-06" db="EMBL/GenBank/DDBJ databases">
        <title>The genome sequence of Coniosporium apollinis CBS 100218.</title>
        <authorList>
            <consortium name="The Broad Institute Genome Sequencing Platform"/>
            <person name="Cuomo C."/>
            <person name="Gorbushina A."/>
            <person name="Noack S."/>
            <person name="Walker B."/>
            <person name="Young S.K."/>
            <person name="Zeng Q."/>
            <person name="Gargeya S."/>
            <person name="Fitzgerald M."/>
            <person name="Haas B."/>
            <person name="Abouelleil A."/>
            <person name="Alvarado L."/>
            <person name="Arachchi H.M."/>
            <person name="Berlin A.M."/>
            <person name="Chapman S.B."/>
            <person name="Goldberg J."/>
            <person name="Griggs A."/>
            <person name="Gujja S."/>
            <person name="Hansen M."/>
            <person name="Howarth C."/>
            <person name="Imamovic A."/>
            <person name="Larimer J."/>
            <person name="McCowan C."/>
            <person name="Montmayeur A."/>
            <person name="Murphy C."/>
            <person name="Neiman D."/>
            <person name="Pearson M."/>
            <person name="Priest M."/>
            <person name="Roberts A."/>
            <person name="Saif S."/>
            <person name="Shea T."/>
            <person name="Sisk P."/>
            <person name="Sykes S."/>
            <person name="Wortman J."/>
            <person name="Nusbaum C."/>
            <person name="Birren B."/>
        </authorList>
    </citation>
    <scope>NUCLEOTIDE SEQUENCE [LARGE SCALE GENOMIC DNA]</scope>
    <source>
        <strain evidence="3">CBS 100218</strain>
    </source>
</reference>
<keyword evidence="1" id="KW-1133">Transmembrane helix</keyword>
<dbReference type="Gene3D" id="1.20.1250.20">
    <property type="entry name" value="MFS general substrate transporter like domains"/>
    <property type="match status" value="1"/>
</dbReference>
<gene>
    <name evidence="2" type="ORF">W97_05706</name>
</gene>
<accession>R7YWU0</accession>
<evidence type="ECO:0000256" key="1">
    <source>
        <dbReference type="SAM" id="Phobius"/>
    </source>
</evidence>
<feature type="transmembrane region" description="Helical" evidence="1">
    <location>
        <begin position="83"/>
        <end position="102"/>
    </location>
</feature>
<dbReference type="PANTHER" id="PTHR11360:SF287">
    <property type="entry name" value="MFS MONOCARBOXYLATE TRANSPORTER"/>
    <property type="match status" value="1"/>
</dbReference>
<dbReference type="PANTHER" id="PTHR11360">
    <property type="entry name" value="MONOCARBOXYLATE TRANSPORTER"/>
    <property type="match status" value="1"/>
</dbReference>
<name>R7YWU0_CONA1</name>
<dbReference type="InterPro" id="IPR050327">
    <property type="entry name" value="Proton-linked_MCT"/>
</dbReference>
<keyword evidence="1" id="KW-0472">Membrane</keyword>
<keyword evidence="1" id="KW-0812">Transmembrane</keyword>
<evidence type="ECO:0000313" key="2">
    <source>
        <dbReference type="EMBL" id="EON66313.1"/>
    </source>
</evidence>
<dbReference type="RefSeq" id="XP_007781630.1">
    <property type="nucleotide sequence ID" value="XM_007783440.1"/>
</dbReference>
<dbReference type="OrthoDB" id="2213137at2759"/>
<feature type="transmembrane region" description="Helical" evidence="1">
    <location>
        <begin position="44"/>
        <end position="63"/>
    </location>
</feature>
<sequence>MLNQWFDKKRGLAYGIRFGASGISGLFLPFLLEALLHRFGARTTLRAFAVATAVGSGPGILMIKPRIPPSMTPRKPYGNTHAFLRKSLVYVFFATILPKISLPSYALSLSLPPSSGDTLLAIPSLAQVSG</sequence>
<dbReference type="EMBL" id="JH767579">
    <property type="protein sequence ID" value="EON66313.1"/>
    <property type="molecule type" value="Genomic_DNA"/>
</dbReference>
<evidence type="ECO:0008006" key="4">
    <source>
        <dbReference type="Google" id="ProtNLM"/>
    </source>
</evidence>
<dbReference type="Proteomes" id="UP000016924">
    <property type="component" value="Unassembled WGS sequence"/>
</dbReference>
<feature type="transmembrane region" description="Helical" evidence="1">
    <location>
        <begin position="12"/>
        <end position="32"/>
    </location>
</feature>
<protein>
    <recommendedName>
        <fullName evidence="4">Major facilitator superfamily (MFS) profile domain-containing protein</fullName>
    </recommendedName>
</protein>
<organism evidence="2 3">
    <name type="scientific">Coniosporium apollinis (strain CBS 100218)</name>
    <name type="common">Rock-inhabiting black yeast</name>
    <dbReference type="NCBI Taxonomy" id="1168221"/>
    <lineage>
        <taxon>Eukaryota</taxon>
        <taxon>Fungi</taxon>
        <taxon>Dikarya</taxon>
        <taxon>Ascomycota</taxon>
        <taxon>Pezizomycotina</taxon>
        <taxon>Dothideomycetes</taxon>
        <taxon>Dothideomycetes incertae sedis</taxon>
        <taxon>Coniosporium</taxon>
    </lineage>
</organism>
<dbReference type="AlphaFoldDB" id="R7YWU0"/>
<keyword evidence="3" id="KW-1185">Reference proteome</keyword>
<proteinExistence type="predicted"/>
<evidence type="ECO:0000313" key="3">
    <source>
        <dbReference type="Proteomes" id="UP000016924"/>
    </source>
</evidence>